<accession>A0A6A5CDA7</accession>
<evidence type="ECO:0000313" key="13">
    <source>
        <dbReference type="Proteomes" id="UP000444721"/>
    </source>
</evidence>
<name>A0A6A5CDA7_NAEFO</name>
<feature type="transmembrane region" description="Helical" evidence="10">
    <location>
        <begin position="421"/>
        <end position="439"/>
    </location>
</feature>
<reference evidence="12 13" key="1">
    <citation type="journal article" date="2019" name="Sci. Rep.">
        <title>Nanopore sequencing improves the draft genome of the human pathogenic amoeba Naegleria fowleri.</title>
        <authorList>
            <person name="Liechti N."/>
            <person name="Schurch N."/>
            <person name="Bruggmann R."/>
            <person name="Wittwer M."/>
        </authorList>
    </citation>
    <scope>NUCLEOTIDE SEQUENCE [LARGE SCALE GENOMIC DNA]</scope>
    <source>
        <strain evidence="12 13">ATCC 30894</strain>
    </source>
</reference>
<keyword evidence="13" id="KW-1185">Reference proteome</keyword>
<feature type="transmembrane region" description="Helical" evidence="10">
    <location>
        <begin position="94"/>
        <end position="120"/>
    </location>
</feature>
<dbReference type="VEuPathDB" id="AmoebaDB:NfTy_011890"/>
<dbReference type="Proteomes" id="UP000444721">
    <property type="component" value="Unassembled WGS sequence"/>
</dbReference>
<keyword evidence="4 10" id="KW-0812">Transmembrane</keyword>
<keyword evidence="9 10" id="KW-0472">Membrane</keyword>
<keyword evidence="6" id="KW-0653">Protein transport</keyword>
<dbReference type="GO" id="GO:0006886">
    <property type="term" value="P:intracellular protein transport"/>
    <property type="evidence" value="ECO:0007669"/>
    <property type="project" value="InterPro"/>
</dbReference>
<dbReference type="VEuPathDB" id="AmoebaDB:FDP41_010400"/>
<dbReference type="OrthoDB" id="5401193at2759"/>
<evidence type="ECO:0000256" key="3">
    <source>
        <dbReference type="ARBA" id="ARBA00022448"/>
    </source>
</evidence>
<evidence type="ECO:0000256" key="9">
    <source>
        <dbReference type="ARBA" id="ARBA00023136"/>
    </source>
</evidence>
<evidence type="ECO:0000256" key="11">
    <source>
        <dbReference type="SAM" id="SignalP"/>
    </source>
</evidence>
<feature type="transmembrane region" description="Helical" evidence="10">
    <location>
        <begin position="269"/>
        <end position="295"/>
    </location>
</feature>
<dbReference type="EMBL" id="VFQX01000006">
    <property type="protein sequence ID" value="KAF0983335.1"/>
    <property type="molecule type" value="Genomic_DNA"/>
</dbReference>
<evidence type="ECO:0000256" key="2">
    <source>
        <dbReference type="ARBA" id="ARBA00006103"/>
    </source>
</evidence>
<comment type="similarity">
    <text evidence="2">Belongs to the SEC61-beta family.</text>
</comment>
<dbReference type="Pfam" id="PF03911">
    <property type="entry name" value="Sec61_beta"/>
    <property type="match status" value="1"/>
</dbReference>
<dbReference type="GeneID" id="68117615"/>
<evidence type="ECO:0000256" key="6">
    <source>
        <dbReference type="ARBA" id="ARBA00022927"/>
    </source>
</evidence>
<dbReference type="RefSeq" id="XP_044568048.1">
    <property type="nucleotide sequence ID" value="XM_044700695.1"/>
</dbReference>
<keyword evidence="8" id="KW-0811">Translocation</keyword>
<feature type="transmembrane region" description="Helical" evidence="10">
    <location>
        <begin position="140"/>
        <end position="164"/>
    </location>
</feature>
<feature type="transmembrane region" description="Helical" evidence="10">
    <location>
        <begin position="301"/>
        <end position="321"/>
    </location>
</feature>
<keyword evidence="3" id="KW-0813">Transport</keyword>
<evidence type="ECO:0000256" key="4">
    <source>
        <dbReference type="ARBA" id="ARBA00022692"/>
    </source>
</evidence>
<evidence type="ECO:0000256" key="1">
    <source>
        <dbReference type="ARBA" id="ARBA00004389"/>
    </source>
</evidence>
<evidence type="ECO:0000313" key="12">
    <source>
        <dbReference type="EMBL" id="KAF0983335.1"/>
    </source>
</evidence>
<comment type="caution">
    <text evidence="12">The sequence shown here is derived from an EMBL/GenBank/DDBJ whole genome shotgun (WGS) entry which is preliminary data.</text>
</comment>
<keyword evidence="5" id="KW-0256">Endoplasmic reticulum</keyword>
<proteinExistence type="inferred from homology"/>
<evidence type="ECO:0008006" key="14">
    <source>
        <dbReference type="Google" id="ProtNLM"/>
    </source>
</evidence>
<dbReference type="OMA" id="SIFIAPC"/>
<feature type="signal peptide" evidence="11">
    <location>
        <begin position="1"/>
        <end position="22"/>
    </location>
</feature>
<gene>
    <name evidence="12" type="ORF">FDP41_010400</name>
</gene>
<protein>
    <recommendedName>
        <fullName evidence="14">THH1/TOM1/TOM3 domain-containing protein</fullName>
    </recommendedName>
</protein>
<evidence type="ECO:0000256" key="5">
    <source>
        <dbReference type="ARBA" id="ARBA00022824"/>
    </source>
</evidence>
<dbReference type="AlphaFoldDB" id="A0A6A5CDA7"/>
<dbReference type="PANTHER" id="PTHR13509">
    <property type="entry name" value="SEC61 SUBUNIT BETA"/>
    <property type="match status" value="1"/>
</dbReference>
<dbReference type="InterPro" id="IPR030671">
    <property type="entry name" value="Sec61-beta/Sbh"/>
</dbReference>
<comment type="subcellular location">
    <subcellularLocation>
        <location evidence="1">Endoplasmic reticulum membrane</location>
        <topology evidence="1">Single-pass membrane protein</topology>
    </subcellularLocation>
</comment>
<feature type="chain" id="PRO_5025328023" description="THH1/TOM1/TOM3 domain-containing protein" evidence="11">
    <location>
        <begin position="23"/>
        <end position="443"/>
    </location>
</feature>
<dbReference type="GO" id="GO:0005784">
    <property type="term" value="C:Sec61 translocon complex"/>
    <property type="evidence" value="ECO:0007669"/>
    <property type="project" value="InterPro"/>
</dbReference>
<organism evidence="12 13">
    <name type="scientific">Naegleria fowleri</name>
    <name type="common">Brain eating amoeba</name>
    <dbReference type="NCBI Taxonomy" id="5763"/>
    <lineage>
        <taxon>Eukaryota</taxon>
        <taxon>Discoba</taxon>
        <taxon>Heterolobosea</taxon>
        <taxon>Tetramitia</taxon>
        <taxon>Eutetramitia</taxon>
        <taxon>Vahlkampfiidae</taxon>
        <taxon>Naegleria</taxon>
    </lineage>
</organism>
<evidence type="ECO:0000256" key="10">
    <source>
        <dbReference type="SAM" id="Phobius"/>
    </source>
</evidence>
<sequence length="443" mass="49556">MKRKQFVLFSLLLTLCLTATFSNMFRIGSELAFLHPLPDQALLLNNGIKAVDRFLVSVLIYVQILILAVICSVFMETTKATGFASKPVYRASYVALFVILALLFGILLLNNIAIFTFHGLRGAPVQVLDINQTNDFQKSIFIAPCIIFFLSFFAISAILNVYGFKLYHSLQKSKAKLIKMFIKQHQAFQGIVEPLSPMPLQSMDSLTNDSPRNSIPNCIGKGMTMDASQTTMDDAKLPTSPSTSVEDVKFTAEQEKIYEFKKAALRRALVIQLGLSACLFLQSIGVLFISIAVVWKYLLLFFYMFINLGMSFFVILLLVIYSPLREVQRLVPYIQLAVYNVDWLATTPQQIQPAYSVHQKNIYSSSSLSTQTPAMQRMKARKSGGVSQQRIALTGSDHGSIMKTYFGEDDAPGIKVSPTTVLVGSLVFIFSVIVLHFWGRFFS</sequence>
<keyword evidence="11" id="KW-0732">Signal</keyword>
<keyword evidence="7 10" id="KW-1133">Transmembrane helix</keyword>
<evidence type="ECO:0000256" key="8">
    <source>
        <dbReference type="ARBA" id="ARBA00023010"/>
    </source>
</evidence>
<dbReference type="InterPro" id="IPR016482">
    <property type="entry name" value="SecG/Sec61-beta/Sbh"/>
</dbReference>
<feature type="transmembrane region" description="Helical" evidence="10">
    <location>
        <begin position="54"/>
        <end position="74"/>
    </location>
</feature>
<evidence type="ECO:0000256" key="7">
    <source>
        <dbReference type="ARBA" id="ARBA00022989"/>
    </source>
</evidence>
<dbReference type="VEuPathDB" id="AmoebaDB:NF0067630"/>